<organism evidence="1 2">
    <name type="scientific">Actinomycetospora termitidis</name>
    <dbReference type="NCBI Taxonomy" id="3053470"/>
    <lineage>
        <taxon>Bacteria</taxon>
        <taxon>Bacillati</taxon>
        <taxon>Actinomycetota</taxon>
        <taxon>Actinomycetes</taxon>
        <taxon>Pseudonocardiales</taxon>
        <taxon>Pseudonocardiaceae</taxon>
        <taxon>Actinomycetospora</taxon>
    </lineage>
</organism>
<comment type="caution">
    <text evidence="1">The sequence shown here is derived from an EMBL/GenBank/DDBJ whole genome shotgun (WGS) entry which is preliminary data.</text>
</comment>
<evidence type="ECO:0000313" key="2">
    <source>
        <dbReference type="Proteomes" id="UP001231924"/>
    </source>
</evidence>
<dbReference type="Proteomes" id="UP001231924">
    <property type="component" value="Unassembled WGS sequence"/>
</dbReference>
<sequence length="169" mass="17622">MDEFSAAEVARASGLPITELRPGLWSRADVVELQRTLLARELGLPDDGSADPGALVPVLEAVRDRIDLQVAAVRATLDGTATTPAEILDGFGETVDLDEALDELGLAWARTWSSGEAVDSPAARSMAEQHRAVAGPDVGETLGALLDRHALGVAAYARDVLAAGQVSRG</sequence>
<evidence type="ECO:0000313" key="1">
    <source>
        <dbReference type="EMBL" id="MDL5157201.1"/>
    </source>
</evidence>
<reference evidence="1 2" key="1">
    <citation type="submission" date="2023-06" db="EMBL/GenBank/DDBJ databases">
        <title>Actinomycetospora Odt1-22.</title>
        <authorList>
            <person name="Supong K."/>
        </authorList>
    </citation>
    <scope>NUCLEOTIDE SEQUENCE [LARGE SCALE GENOMIC DNA]</scope>
    <source>
        <strain evidence="1 2">Odt1-22</strain>
    </source>
</reference>
<name>A0ABT7M976_9PSEU</name>
<evidence type="ECO:0008006" key="3">
    <source>
        <dbReference type="Google" id="ProtNLM"/>
    </source>
</evidence>
<accession>A0ABT7M976</accession>
<protein>
    <recommendedName>
        <fullName evidence="3">MerR family transcriptional regulator</fullName>
    </recommendedName>
</protein>
<keyword evidence="2" id="KW-1185">Reference proteome</keyword>
<dbReference type="RefSeq" id="WP_286053620.1">
    <property type="nucleotide sequence ID" value="NZ_JASVWF010000003.1"/>
</dbReference>
<gene>
    <name evidence="1" type="ORF">QRT03_14625</name>
</gene>
<proteinExistence type="predicted"/>
<dbReference type="EMBL" id="JASVWF010000003">
    <property type="protein sequence ID" value="MDL5157201.1"/>
    <property type="molecule type" value="Genomic_DNA"/>
</dbReference>